<dbReference type="GeneTree" id="ENSGT00940000158598"/>
<evidence type="ECO:0000256" key="8">
    <source>
        <dbReference type="ARBA" id="ARBA00023306"/>
    </source>
</evidence>
<dbReference type="OMA" id="LMICPED"/>
<dbReference type="RefSeq" id="XP_012819470.1">
    <property type="nucleotide sequence ID" value="XM_012964016.3"/>
</dbReference>
<keyword evidence="5" id="KW-0863">Zinc-finger</keyword>
<feature type="compositionally biased region" description="Low complexity" evidence="11">
    <location>
        <begin position="142"/>
        <end position="165"/>
    </location>
</feature>
<dbReference type="CTD" id="157570"/>
<dbReference type="Pfam" id="PF13880">
    <property type="entry name" value="Acetyltransf_13"/>
    <property type="match status" value="1"/>
</dbReference>
<sequence length="788" mass="84552">MAALTPRKRKRSSVSSDGRQAFYGTPVKKLIVEYDDCPSPLTTRNSSRRNIRKSPPVTTYTNMADPTEKENVGASPLKSNAARKLVVSPIQTAPAPKAAYGNSPLTASPRAASPFKSSVSTRSFYKRDKMYVTPLDRKLINESKSSLSSGNESSVSSPTSPVATIAPRAKRNKKQPGKRKSGPKGKKTPPGSGKKAINVPARKPTPSPRSDKGAGVNTLPSKSTPSPCSDKGAGVNTLPSKPTPSPRSDKGAGVNTLPSKSTPSPCSDKGAGVNTLPSKPTPSPRSDKGAGVNTLPSKPTPSPRSDKGAGVNTLPSKPTPSPRSDKGAGVNTLPSKPTPEVEESAGVPSMKTTFLGLKMKPRPKLTVGAAFFATGKRPHSAPKRPSPNIKFPPLAKPPKQSTVPITKALPPHSALKGVVCVAEGQKQGQEGRKACNVPSESVAKKPESNKEVKLTKDHAGQESLPTSPAQAGTGMQRAAPDSPVIDEGEDSSVPKPSNKKGPTVFPIFSTPAGNKRPLDLRGDLASPVFSSTPTNAPAALRFPKQGKKKREGRKVAEDQLVIDAGQKHFGPIACNTCGMVYAAANLEDEAQHVQYHQRLLEGIRYVGWKKERVITEFWDGKIIMVSPDDPKYALKKAEEVRELVDSELGFQQVSLRCPSQTRTYMFVSNEKKIVGCLIAEPIREAYRVLAEPPSPHSVHREPLERHRAWRCSTEPEPAICGISRIWVFALMRRKAIASRLVDSVRSSFMYGSVLTTEEIAFSDPTPDGKLFASTYCKVPDFLVYNFVS</sequence>
<feature type="region of interest" description="Disordered" evidence="11">
    <location>
        <begin position="375"/>
        <end position="554"/>
    </location>
</feature>
<evidence type="ECO:0000256" key="11">
    <source>
        <dbReference type="SAM" id="MobiDB-lite"/>
    </source>
</evidence>
<feature type="region of interest" description="Disordered" evidence="11">
    <location>
        <begin position="93"/>
        <end position="349"/>
    </location>
</feature>
<gene>
    <name evidence="14 16 17" type="primary">esco2</name>
    <name evidence="16" type="synonym">efo2</name>
    <name evidence="16" type="synonym">rbs</name>
</gene>
<evidence type="ECO:0000313" key="16">
    <source>
        <dbReference type="RefSeq" id="XP_012819470.1"/>
    </source>
</evidence>
<feature type="compositionally biased region" description="Basic and acidic residues" evidence="11">
    <location>
        <begin position="442"/>
        <end position="460"/>
    </location>
</feature>
<proteinExistence type="inferred from homology"/>
<evidence type="ECO:0000313" key="15">
    <source>
        <dbReference type="Proteomes" id="UP000008143"/>
    </source>
</evidence>
<dbReference type="GO" id="GO:0005634">
    <property type="term" value="C:nucleus"/>
    <property type="evidence" value="ECO:0000318"/>
    <property type="project" value="GO_Central"/>
</dbReference>
<evidence type="ECO:0000313" key="17">
    <source>
        <dbReference type="Xenbase" id="XB-GENE-5955289"/>
    </source>
</evidence>
<evidence type="ECO:0000256" key="4">
    <source>
        <dbReference type="ARBA" id="ARBA00022723"/>
    </source>
</evidence>
<keyword evidence="6" id="KW-0862">Zinc</keyword>
<keyword evidence="15" id="KW-1185">Reference proteome</keyword>
<dbReference type="PANTHER" id="PTHR45884:SF3">
    <property type="entry name" value="N-ACETYLTRANSFERASE ESCO2"/>
    <property type="match status" value="1"/>
</dbReference>
<organism evidence="14">
    <name type="scientific">Xenopus tropicalis</name>
    <name type="common">Western clawed frog</name>
    <name type="synonym">Silurana tropicalis</name>
    <dbReference type="NCBI Taxonomy" id="8364"/>
    <lineage>
        <taxon>Eukaryota</taxon>
        <taxon>Metazoa</taxon>
        <taxon>Chordata</taxon>
        <taxon>Craniata</taxon>
        <taxon>Vertebrata</taxon>
        <taxon>Euteleostomi</taxon>
        <taxon>Amphibia</taxon>
        <taxon>Batrachia</taxon>
        <taxon>Anura</taxon>
        <taxon>Pipoidea</taxon>
        <taxon>Pipidae</taxon>
        <taxon>Xenopodinae</taxon>
        <taxon>Xenopus</taxon>
        <taxon>Silurana</taxon>
    </lineage>
</organism>
<feature type="domain" description="N-acetyltransferase ESCO zinc-finger" evidence="12">
    <location>
        <begin position="559"/>
        <end position="598"/>
    </location>
</feature>
<evidence type="ECO:0000256" key="5">
    <source>
        <dbReference type="ARBA" id="ARBA00022771"/>
    </source>
</evidence>
<comment type="subcellular location">
    <subcellularLocation>
        <location evidence="1">Nucleus</location>
    </subcellularLocation>
</comment>
<comment type="similarity">
    <text evidence="2">Belongs to the acetyltransferase family. ECO subfamily.</text>
</comment>
<keyword evidence="8" id="KW-0131">Cell cycle</keyword>
<keyword evidence="3" id="KW-0808">Transferase</keyword>
<feature type="compositionally biased region" description="Basic and acidic residues" evidence="11">
    <location>
        <begin position="125"/>
        <end position="141"/>
    </location>
</feature>
<dbReference type="InterPro" id="IPR028009">
    <property type="entry name" value="ESCO_Acetyltransf_dom"/>
</dbReference>
<dbReference type="GO" id="GO:0008270">
    <property type="term" value="F:zinc ion binding"/>
    <property type="evidence" value="ECO:0007669"/>
    <property type="project" value="UniProtKB-KW"/>
</dbReference>
<comment type="catalytic activity">
    <reaction evidence="10">
        <text>L-lysyl-[protein] + acetyl-CoA = N(6)-acetyl-L-lysyl-[protein] + CoA + H(+)</text>
        <dbReference type="Rhea" id="RHEA:45948"/>
        <dbReference type="Rhea" id="RHEA-COMP:9752"/>
        <dbReference type="Rhea" id="RHEA-COMP:10731"/>
        <dbReference type="ChEBI" id="CHEBI:15378"/>
        <dbReference type="ChEBI" id="CHEBI:29969"/>
        <dbReference type="ChEBI" id="CHEBI:57287"/>
        <dbReference type="ChEBI" id="CHEBI:57288"/>
        <dbReference type="ChEBI" id="CHEBI:61930"/>
    </reaction>
</comment>
<reference evidence="14" key="1">
    <citation type="journal article" date="2010" name="Science">
        <title>The genome of the Western clawed frog Xenopus tropicalis.</title>
        <authorList>
            <person name="Hellsten U."/>
            <person name="Harland R.M."/>
            <person name="Gilchrist M.J."/>
            <person name="Hendrix D."/>
            <person name="Jurka J."/>
            <person name="Kapitonov V."/>
            <person name="Ovcharenko I."/>
            <person name="Putnam N.H."/>
            <person name="Shu S."/>
            <person name="Taher L."/>
            <person name="Blitz I.L."/>
            <person name="Blumberg B."/>
            <person name="Dichmann D.S."/>
            <person name="Dubchak I."/>
            <person name="Amaya E."/>
            <person name="Detter J.C."/>
            <person name="Fletcher R."/>
            <person name="Gerhard D.S."/>
            <person name="Goodstein D."/>
            <person name="Graves T."/>
            <person name="Grigoriev I.V."/>
            <person name="Grimwood J."/>
            <person name="Kawashima T."/>
            <person name="Lindquist E."/>
            <person name="Lucas S.M."/>
            <person name="Mead P.E."/>
            <person name="Mitros T."/>
            <person name="Ogino H."/>
            <person name="Ohta Y."/>
            <person name="Poliakov A.V."/>
            <person name="Pollet N."/>
            <person name="Robert J."/>
            <person name="Salamov A."/>
            <person name="Sater A.K."/>
            <person name="Schmutz J."/>
            <person name="Terry A."/>
            <person name="Vize P.D."/>
            <person name="Warren W.C."/>
            <person name="Wells D."/>
            <person name="Wills A."/>
            <person name="Wilson R.K."/>
            <person name="Zimmerman L.B."/>
            <person name="Zorn A.M."/>
            <person name="Grainger R."/>
            <person name="Grammer T."/>
            <person name="Khokha M.K."/>
            <person name="Richardson P.M."/>
            <person name="Rokhsar D.S."/>
        </authorList>
    </citation>
    <scope>NUCLEOTIDE SEQUENCE [LARGE SCALE GENOMIC DNA]</scope>
    <source>
        <strain evidence="14">Nigerian</strain>
    </source>
</reference>
<dbReference type="GO" id="GO:0007064">
    <property type="term" value="P:mitotic sister chromatid cohesion"/>
    <property type="evidence" value="ECO:0000318"/>
    <property type="project" value="GO_Central"/>
</dbReference>
<accession>A0A6I8QMJ6</accession>
<feature type="region of interest" description="Disordered" evidence="11">
    <location>
        <begin position="1"/>
        <end position="20"/>
    </location>
</feature>
<evidence type="ECO:0000259" key="13">
    <source>
        <dbReference type="Pfam" id="PF13880"/>
    </source>
</evidence>
<dbReference type="AGR" id="Xenbase:XB-GENE-5955289"/>
<evidence type="ECO:0000256" key="2">
    <source>
        <dbReference type="ARBA" id="ARBA00005816"/>
    </source>
</evidence>
<dbReference type="Proteomes" id="UP000008143">
    <property type="component" value="Chromosome 5"/>
</dbReference>
<reference evidence="16" key="3">
    <citation type="submission" date="2025-04" db="UniProtKB">
        <authorList>
            <consortium name="RefSeq"/>
        </authorList>
    </citation>
    <scope>IDENTIFICATION</scope>
    <source>
        <strain evidence="16">Nigerian</strain>
        <tissue evidence="16">Liver and blood</tissue>
    </source>
</reference>
<evidence type="ECO:0000256" key="3">
    <source>
        <dbReference type="ARBA" id="ARBA00022679"/>
    </source>
</evidence>
<reference evidence="14" key="2">
    <citation type="submission" date="2020-05" db="UniProtKB">
        <authorList>
            <consortium name="Ensembl"/>
        </authorList>
    </citation>
    <scope>IDENTIFICATION</scope>
</reference>
<evidence type="ECO:0000259" key="12">
    <source>
        <dbReference type="Pfam" id="PF13878"/>
    </source>
</evidence>
<dbReference type="Ensembl" id="ENSXETT00000095502">
    <property type="protein sequence ID" value="ENSXETP00000073531"/>
    <property type="gene ID" value="ENSXETG00000020442"/>
</dbReference>
<dbReference type="GO" id="GO:0000785">
    <property type="term" value="C:chromatin"/>
    <property type="evidence" value="ECO:0000318"/>
    <property type="project" value="GO_Central"/>
</dbReference>
<dbReference type="PANTHER" id="PTHR45884">
    <property type="entry name" value="N-ACETYLTRANSFERASE ECO"/>
    <property type="match status" value="1"/>
</dbReference>
<dbReference type="OrthoDB" id="428854at2759"/>
<keyword evidence="4" id="KW-0479">Metal-binding</keyword>
<feature type="domain" description="N-acetyltransferase ESCO acetyl-transferase" evidence="13">
    <location>
        <begin position="716"/>
        <end position="784"/>
    </location>
</feature>
<feature type="region of interest" description="Disordered" evidence="11">
    <location>
        <begin position="38"/>
        <end position="80"/>
    </location>
</feature>
<feature type="compositionally biased region" description="Polar residues" evidence="11">
    <location>
        <begin position="218"/>
        <end position="227"/>
    </location>
</feature>
<feature type="compositionally biased region" description="Polar residues" evidence="11">
    <location>
        <begin position="256"/>
        <end position="265"/>
    </location>
</feature>
<feature type="compositionally biased region" description="Basic residues" evidence="11">
    <location>
        <begin position="168"/>
        <end position="187"/>
    </location>
</feature>
<dbReference type="Pfam" id="PF13878">
    <property type="entry name" value="zf-C2H2_3"/>
    <property type="match status" value="1"/>
</dbReference>
<keyword evidence="9" id="KW-0012">Acyltransferase</keyword>
<name>A0A6I8QMJ6_XENTR</name>
<keyword evidence="7" id="KW-0539">Nucleus</keyword>
<evidence type="ECO:0000256" key="10">
    <source>
        <dbReference type="ARBA" id="ARBA00047902"/>
    </source>
</evidence>
<evidence type="ECO:0000256" key="6">
    <source>
        <dbReference type="ARBA" id="ARBA00022833"/>
    </source>
</evidence>
<evidence type="ECO:0000256" key="7">
    <source>
        <dbReference type="ARBA" id="ARBA00023242"/>
    </source>
</evidence>
<dbReference type="Bgee" id="ENSXETG00000020442">
    <property type="expression patterns" value="Expressed in gastrula and 9 other cell types or tissues"/>
</dbReference>
<dbReference type="InterPro" id="IPR028005">
    <property type="entry name" value="AcTrfase_ESCO_Znf_dom"/>
</dbReference>
<dbReference type="AlphaFoldDB" id="A0A6I8QMJ6"/>
<protein>
    <submittedName>
        <fullName evidence="14">Establishment of sister chromatid cohesion N-acetyltransferase 2</fullName>
    </submittedName>
    <submittedName>
        <fullName evidence="16">N-acetyltransferase ESCO2 isoform X1</fullName>
    </submittedName>
</protein>
<evidence type="ECO:0000256" key="9">
    <source>
        <dbReference type="ARBA" id="ARBA00023315"/>
    </source>
</evidence>
<dbReference type="Xenbase" id="XB-GENE-5955289">
    <property type="gene designation" value="esco2"/>
</dbReference>
<evidence type="ECO:0000313" key="14">
    <source>
        <dbReference type="Ensembl" id="ENSXETP00000073531"/>
    </source>
</evidence>
<evidence type="ECO:0000256" key="1">
    <source>
        <dbReference type="ARBA" id="ARBA00004123"/>
    </source>
</evidence>
<dbReference type="GeneID" id="100158558"/>
<dbReference type="GO" id="GO:0061733">
    <property type="term" value="F:protein-lysine-acetyltransferase activity"/>
    <property type="evidence" value="ECO:0000318"/>
    <property type="project" value="GO_Central"/>
</dbReference>
<feature type="compositionally biased region" description="Basic residues" evidence="11">
    <location>
        <begin position="1"/>
        <end position="12"/>
    </location>
</feature>